<reference evidence="12 13" key="1">
    <citation type="submission" date="2017-07" db="EMBL/GenBank/DDBJ databases">
        <title>Draft genome sequence of aerobic hyperthermophilic archaea, Pyrobaculum aerophilum YKB31 and YKB32.</title>
        <authorList>
            <person name="Mochizuki T."/>
            <person name="Berliner A.J."/>
            <person name="Yoshida-Takashima Y."/>
            <person name="Takaki Y."/>
            <person name="Nunoura T."/>
            <person name="Takai K."/>
        </authorList>
    </citation>
    <scope>NUCLEOTIDE SEQUENCE [LARGE SCALE GENOMIC DNA]</scope>
    <source>
        <strain evidence="10 13">YKB31</strain>
        <strain evidence="11 12">YKB32</strain>
    </source>
</reference>
<comment type="similarity">
    <text evidence="2">Belongs to the binding-protein-dependent transport system permease family.</text>
</comment>
<evidence type="ECO:0000256" key="6">
    <source>
        <dbReference type="ARBA" id="ARBA00022692"/>
    </source>
</evidence>
<evidence type="ECO:0000256" key="8">
    <source>
        <dbReference type="ARBA" id="ARBA00023136"/>
    </source>
</evidence>
<dbReference type="InterPro" id="IPR035906">
    <property type="entry name" value="MetI-like_sf"/>
</dbReference>
<protein>
    <submittedName>
        <fullName evidence="10">Sulfate ABC transporter permease</fullName>
    </submittedName>
</protein>
<keyword evidence="6 9" id="KW-0812">Transmembrane</keyword>
<name>A0A371QUU3_9CREN</name>
<dbReference type="Gene3D" id="1.10.3720.10">
    <property type="entry name" value="MetI-like"/>
    <property type="match status" value="1"/>
</dbReference>
<evidence type="ECO:0000313" key="10">
    <source>
        <dbReference type="EMBL" id="RFA93532.1"/>
    </source>
</evidence>
<evidence type="ECO:0000313" key="11">
    <source>
        <dbReference type="EMBL" id="RFA98992.1"/>
    </source>
</evidence>
<evidence type="ECO:0000256" key="1">
    <source>
        <dbReference type="ARBA" id="ARBA00004651"/>
    </source>
</evidence>
<evidence type="ECO:0000256" key="5">
    <source>
        <dbReference type="ARBA" id="ARBA00022505"/>
    </source>
</evidence>
<evidence type="ECO:0000256" key="9">
    <source>
        <dbReference type="SAM" id="Phobius"/>
    </source>
</evidence>
<keyword evidence="5" id="KW-0500">Molybdenum</keyword>
<keyword evidence="7 9" id="KW-1133">Transmembrane helix</keyword>
<dbReference type="Proteomes" id="UP000256877">
    <property type="component" value="Unassembled WGS sequence"/>
</dbReference>
<keyword evidence="3" id="KW-0813">Transport</keyword>
<evidence type="ECO:0000256" key="4">
    <source>
        <dbReference type="ARBA" id="ARBA00022475"/>
    </source>
</evidence>
<evidence type="ECO:0000313" key="12">
    <source>
        <dbReference type="Proteomes" id="UP000256877"/>
    </source>
</evidence>
<dbReference type="GO" id="GO:0005886">
    <property type="term" value="C:plasma membrane"/>
    <property type="evidence" value="ECO:0007669"/>
    <property type="project" value="UniProtKB-SubCell"/>
</dbReference>
<dbReference type="PANTHER" id="PTHR30183:SF3">
    <property type="entry name" value="MOLYBDENUM TRANSPORT SYSTEM PERMEASE PROTEIN MODB"/>
    <property type="match status" value="1"/>
</dbReference>
<evidence type="ECO:0000256" key="7">
    <source>
        <dbReference type="ARBA" id="ARBA00022989"/>
    </source>
</evidence>
<sequence>MAVAAVIILLLLLIILPLLYAGPLPPGFSEALLTTAFFSGVASVISLPFGLATALWGRSPGRAFISQVLYVPAVVPPTSVGVLLLSAVMSPSKICSAVGQNCDFISNALYAFFVNKPAGVLLAMFVMALPVSYVVFDGALREIRAEAYFKSLGFKGAGLLLMILLSLRKATISAFIFSFLRGFGELGVLLIFASYPPTLSIYIYNAWLIYGVGPAVTASLLAMGVGIVSAYVVRIWFSK</sequence>
<dbReference type="PANTHER" id="PTHR30183">
    <property type="entry name" value="MOLYBDENUM TRANSPORT SYSTEM PERMEASE PROTEIN MODB"/>
    <property type="match status" value="1"/>
</dbReference>
<keyword evidence="4" id="KW-1003">Cell membrane</keyword>
<organism evidence="10 13">
    <name type="scientific">Pyrobaculum aerophilum</name>
    <dbReference type="NCBI Taxonomy" id="13773"/>
    <lineage>
        <taxon>Archaea</taxon>
        <taxon>Thermoproteota</taxon>
        <taxon>Thermoprotei</taxon>
        <taxon>Thermoproteales</taxon>
        <taxon>Thermoproteaceae</taxon>
        <taxon>Pyrobaculum</taxon>
    </lineage>
</organism>
<comment type="caution">
    <text evidence="10">The sequence shown here is derived from an EMBL/GenBank/DDBJ whole genome shotgun (WGS) entry which is preliminary data.</text>
</comment>
<feature type="transmembrane region" description="Helical" evidence="9">
    <location>
        <begin position="68"/>
        <end position="89"/>
    </location>
</feature>
<feature type="transmembrane region" description="Helical" evidence="9">
    <location>
        <begin position="31"/>
        <end position="56"/>
    </location>
</feature>
<accession>A0A371QUU3</accession>
<evidence type="ECO:0000256" key="2">
    <source>
        <dbReference type="ARBA" id="ARBA00009306"/>
    </source>
</evidence>
<keyword evidence="8 9" id="KW-0472">Membrane</keyword>
<dbReference type="EMBL" id="NMUF01000012">
    <property type="protein sequence ID" value="RFA98992.1"/>
    <property type="molecule type" value="Genomic_DNA"/>
</dbReference>
<dbReference type="EMBL" id="NMUE01000057">
    <property type="protein sequence ID" value="RFA93532.1"/>
    <property type="molecule type" value="Genomic_DNA"/>
</dbReference>
<dbReference type="OrthoDB" id="29211at2157"/>
<feature type="transmembrane region" description="Helical" evidence="9">
    <location>
        <begin position="216"/>
        <end position="237"/>
    </location>
</feature>
<dbReference type="SUPFAM" id="SSF161098">
    <property type="entry name" value="MetI-like"/>
    <property type="match status" value="1"/>
</dbReference>
<proteinExistence type="inferred from homology"/>
<dbReference type="RefSeq" id="WP_116421941.1">
    <property type="nucleotide sequence ID" value="NZ_NMUE01000057.1"/>
</dbReference>
<gene>
    <name evidence="10" type="ORF">CGL51_12470</name>
    <name evidence="11" type="ORF">CGL52_05730</name>
</gene>
<feature type="transmembrane region" description="Helical" evidence="9">
    <location>
        <begin position="109"/>
        <end position="136"/>
    </location>
</feature>
<dbReference type="Proteomes" id="UP000257123">
    <property type="component" value="Unassembled WGS sequence"/>
</dbReference>
<evidence type="ECO:0000256" key="3">
    <source>
        <dbReference type="ARBA" id="ARBA00022448"/>
    </source>
</evidence>
<comment type="subcellular location">
    <subcellularLocation>
        <location evidence="1">Cell membrane</location>
        <topology evidence="1">Multi-pass membrane protein</topology>
    </subcellularLocation>
</comment>
<evidence type="ECO:0000313" key="13">
    <source>
        <dbReference type="Proteomes" id="UP000257123"/>
    </source>
</evidence>
<feature type="transmembrane region" description="Helical" evidence="9">
    <location>
        <begin position="186"/>
        <end position="204"/>
    </location>
</feature>
<dbReference type="AlphaFoldDB" id="A0A371QUU3"/>